<dbReference type="OrthoDB" id="6329284at2759"/>
<evidence type="ECO:0000256" key="3">
    <source>
        <dbReference type="ARBA" id="ARBA00022691"/>
    </source>
</evidence>
<dbReference type="GO" id="GO:0005509">
    <property type="term" value="F:calcium ion binding"/>
    <property type="evidence" value="ECO:0007669"/>
    <property type="project" value="InterPro"/>
</dbReference>
<dbReference type="Proteomes" id="UP000186817">
    <property type="component" value="Unassembled WGS sequence"/>
</dbReference>
<keyword evidence="2 6" id="KW-0808">Transferase</keyword>
<dbReference type="Gene3D" id="3.40.50.150">
    <property type="entry name" value="Vaccinia Virus protein VP39"/>
    <property type="match status" value="1"/>
</dbReference>
<dbReference type="InterPro" id="IPR002048">
    <property type="entry name" value="EF_hand_dom"/>
</dbReference>
<reference evidence="6 7" key="1">
    <citation type="submission" date="2016-02" db="EMBL/GenBank/DDBJ databases">
        <title>Genome analysis of coral dinoflagellate symbionts highlights evolutionary adaptations to a symbiotic lifestyle.</title>
        <authorList>
            <person name="Aranda M."/>
            <person name="Li Y."/>
            <person name="Liew Y.J."/>
            <person name="Baumgarten S."/>
            <person name="Simakov O."/>
            <person name="Wilson M."/>
            <person name="Piel J."/>
            <person name="Ashoor H."/>
            <person name="Bougouffa S."/>
            <person name="Bajic V.B."/>
            <person name="Ryu T."/>
            <person name="Ravasi T."/>
            <person name="Bayer T."/>
            <person name="Micklem G."/>
            <person name="Kim H."/>
            <person name="Bhak J."/>
            <person name="Lajeunesse T.C."/>
            <person name="Voolstra C.R."/>
        </authorList>
    </citation>
    <scope>NUCLEOTIDE SEQUENCE [LARGE SCALE GENOMIC DNA]</scope>
    <source>
        <strain evidence="6 7">CCMP2467</strain>
    </source>
</reference>
<name>A0A1Q9DAV7_SYMMI</name>
<evidence type="ECO:0000256" key="1">
    <source>
        <dbReference type="ARBA" id="ARBA00022603"/>
    </source>
</evidence>
<dbReference type="PROSITE" id="PS01183">
    <property type="entry name" value="UBIE_1"/>
    <property type="match status" value="1"/>
</dbReference>
<dbReference type="PANTHER" id="PTHR43591">
    <property type="entry name" value="METHYLTRANSFERASE"/>
    <property type="match status" value="1"/>
</dbReference>
<dbReference type="SUPFAM" id="SSF47473">
    <property type="entry name" value="EF-hand"/>
    <property type="match status" value="1"/>
</dbReference>
<keyword evidence="6" id="KW-0830">Ubiquinone</keyword>
<gene>
    <name evidence="6" type="primary">ubiE</name>
    <name evidence="6" type="ORF">AK812_SmicGene25869</name>
</gene>
<dbReference type="InterPro" id="IPR023576">
    <property type="entry name" value="UbiE/COQ5_MeTrFase_CS"/>
</dbReference>
<keyword evidence="3" id="KW-0949">S-adenosyl-L-methionine</keyword>
<dbReference type="InterPro" id="IPR029063">
    <property type="entry name" value="SAM-dependent_MTases_sf"/>
</dbReference>
<dbReference type="PANTHER" id="PTHR43591:SF24">
    <property type="entry name" value="2-METHOXY-6-POLYPRENYL-1,4-BENZOQUINOL METHYLASE, MITOCHONDRIAL"/>
    <property type="match status" value="1"/>
</dbReference>
<evidence type="ECO:0000256" key="4">
    <source>
        <dbReference type="ARBA" id="ARBA00022837"/>
    </source>
</evidence>
<accession>A0A1Q9DAV7</accession>
<proteinExistence type="predicted"/>
<dbReference type="Pfam" id="PF01209">
    <property type="entry name" value="Ubie_methyltran"/>
    <property type="match status" value="1"/>
</dbReference>
<dbReference type="PROSITE" id="PS50222">
    <property type="entry name" value="EF_HAND_2"/>
    <property type="match status" value="1"/>
</dbReference>
<dbReference type="EMBL" id="LSRX01000626">
    <property type="protein sequence ID" value="OLP92326.1"/>
    <property type="molecule type" value="Genomic_DNA"/>
</dbReference>
<evidence type="ECO:0000313" key="6">
    <source>
        <dbReference type="EMBL" id="OLP92326.1"/>
    </source>
</evidence>
<keyword evidence="1 6" id="KW-0489">Methyltransferase</keyword>
<keyword evidence="7" id="KW-1185">Reference proteome</keyword>
<evidence type="ECO:0000259" key="5">
    <source>
        <dbReference type="PROSITE" id="PS50222"/>
    </source>
</evidence>
<dbReference type="CDD" id="cd02440">
    <property type="entry name" value="AdoMet_MTases"/>
    <property type="match status" value="1"/>
</dbReference>
<protein>
    <submittedName>
        <fullName evidence="6">Ubiquinone/menaquinone biosynthesis C-methyltransferase UbiE</fullName>
    </submittedName>
</protein>
<dbReference type="GO" id="GO:0032259">
    <property type="term" value="P:methylation"/>
    <property type="evidence" value="ECO:0007669"/>
    <property type="project" value="UniProtKB-KW"/>
</dbReference>
<dbReference type="AlphaFoldDB" id="A0A1Q9DAV7"/>
<feature type="domain" description="EF-hand" evidence="5">
    <location>
        <begin position="134"/>
        <end position="169"/>
    </location>
</feature>
<dbReference type="PROSITE" id="PS00018">
    <property type="entry name" value="EF_HAND_1"/>
    <property type="match status" value="1"/>
</dbReference>
<evidence type="ECO:0000313" key="7">
    <source>
        <dbReference type="Proteomes" id="UP000186817"/>
    </source>
</evidence>
<dbReference type="SUPFAM" id="SSF53335">
    <property type="entry name" value="S-adenosyl-L-methionine-dependent methyltransferases"/>
    <property type="match status" value="1"/>
</dbReference>
<organism evidence="6 7">
    <name type="scientific">Symbiodinium microadriaticum</name>
    <name type="common">Dinoflagellate</name>
    <name type="synonym">Zooxanthella microadriatica</name>
    <dbReference type="NCBI Taxonomy" id="2951"/>
    <lineage>
        <taxon>Eukaryota</taxon>
        <taxon>Sar</taxon>
        <taxon>Alveolata</taxon>
        <taxon>Dinophyceae</taxon>
        <taxon>Suessiales</taxon>
        <taxon>Symbiodiniaceae</taxon>
        <taxon>Symbiodinium</taxon>
    </lineage>
</organism>
<comment type="caution">
    <text evidence="6">The sequence shown here is derived from an EMBL/GenBank/DDBJ whole genome shotgun (WGS) entry which is preliminary data.</text>
</comment>
<sequence length="1135" mass="125765">MSSLENRGVTFGVHDFREGARTREEYHALRTSGVGDSRHRLFGVDPDVGTLNAATRALSYGTRGQDPKAEYALPKPNGSYAQLSADATWPASVTGGFVIPFQSGARSQNIFPTERTRRVGSLGRQIVGNCTVKDAEAFLRRAFDAADSDGDGLLGLKELASLMHADEKKHALLLQEYMVALCGRDSPGAKIDWAAFCRHFRSAPGESGERVVDDQLPALPQKPSDLASFSGAGLSLQQRAQTLLDQAMRGMEPGRQGPRSMREAHKDSIPEAWTFVEELQELLLHDESFRDANIAFCSEPAIACVSMHRAGKPIVGYFGVHVAFLVPQARNQKKLYEIFRDELAEDPRNSFATVAPYLSFQIWRHTSMQMPAVRPLSMYAQPVTYSGGNSTTVLLNRRPVLFWNRQVLFNSLAELNSVNLRFRHVTELTDKSFGNWLSHRAGVYYPYDWLQTMAFYDWVNMGLPTFVPDTPMYTFTILGTNDRNWIATIFDPPKHLYPYEYRDWEDLENRVYWWHMTDFKAIPSVRGFTSAAQLFTLLLQESMVEISAEMRQGHLRRTHSTAVFWQQALLAALRRDVKGLPLCSRRVRVLNTGAGMAGRLYEEWDDGLVEHAKVLALFNDYLTKVLRGLEPSMWRWVAYEAFSAQQPRGAPRLLGKLPERASSYLGDQGPWMLFAISPEKVMELLAEQLGSRDAASEMSPENLRTLRDLDSRKGIDPQSDFLSRSPFIGGRQILKVLESLGNADAEVRQCAEDPDNEDEQEDIATLGSKNPAFQQLWEMRGGNLSRNRNTSKLALNLVFKRFTWGLFNFPFPATMGFLGSVCRCSGALLAIPIAVIVAVMVETPTVTKLEGASTFQAPADEALPDATEASKEGPAAPRMGSGSMFDRIAFVYDSTNKWMSLGLDQHWRSTLVKDCLQLQPEDKVLDLATGTADVSILVGQQLRTLGAATDAVLGVDPSGEMLRRGVAKVESSGLDHVVRLVKGDAQDLTSVQGIDAAGTVADPSAGAATGSIDKISMSFGIRNVPDRPKALAEMRRVMRKKDSSRVCILELSLPSGETFLSKVARGFITHVVPMIGWVATMGSGGDEYDYLERSILRFPKPMDFAAELGRAGLPVETITSFAYGAVNLYMAKPVL</sequence>
<keyword evidence="4" id="KW-0106">Calcium</keyword>
<dbReference type="InterPro" id="IPR018247">
    <property type="entry name" value="EF_Hand_1_Ca_BS"/>
</dbReference>
<evidence type="ECO:0000256" key="2">
    <source>
        <dbReference type="ARBA" id="ARBA00022679"/>
    </source>
</evidence>
<dbReference type="GO" id="GO:0008168">
    <property type="term" value="F:methyltransferase activity"/>
    <property type="evidence" value="ECO:0007669"/>
    <property type="project" value="UniProtKB-KW"/>
</dbReference>
<dbReference type="InterPro" id="IPR011992">
    <property type="entry name" value="EF-hand-dom_pair"/>
</dbReference>